<proteinExistence type="predicted"/>
<keyword evidence="2" id="KW-1185">Reference proteome</keyword>
<dbReference type="Proteomes" id="UP000297753">
    <property type="component" value="Unassembled WGS sequence"/>
</dbReference>
<name>A0A4Y8W8G2_9VIBR</name>
<comment type="caution">
    <text evidence="1">The sequence shown here is derived from an EMBL/GenBank/DDBJ whole genome shotgun (WGS) entry which is preliminary data.</text>
</comment>
<organism evidence="1 2">
    <name type="scientific">Vibrio ouci</name>
    <dbReference type="NCBI Taxonomy" id="2499078"/>
    <lineage>
        <taxon>Bacteria</taxon>
        <taxon>Pseudomonadati</taxon>
        <taxon>Pseudomonadota</taxon>
        <taxon>Gammaproteobacteria</taxon>
        <taxon>Vibrionales</taxon>
        <taxon>Vibrionaceae</taxon>
        <taxon>Vibrio</taxon>
    </lineage>
</organism>
<sequence length="92" mass="9801">MTNFPAWPGQSIFQPMFIEKSALPISPTNLQLHKSALPISPPVGMAAAAPMSRPTVFFVDFADFVRAADSNTTPCIQTSIVSSALPLTILAL</sequence>
<evidence type="ECO:0000313" key="1">
    <source>
        <dbReference type="EMBL" id="TFH89107.1"/>
    </source>
</evidence>
<protein>
    <submittedName>
        <fullName evidence="1">Uncharacterized protein</fullName>
    </submittedName>
</protein>
<accession>A0A4Y8W8G2</accession>
<gene>
    <name evidence="1" type="ORF">ELS82_24050</name>
</gene>
<dbReference type="AlphaFoldDB" id="A0A4Y8W8G2"/>
<evidence type="ECO:0000313" key="2">
    <source>
        <dbReference type="Proteomes" id="UP000297753"/>
    </source>
</evidence>
<dbReference type="EMBL" id="SATR01000117">
    <property type="protein sequence ID" value="TFH89107.1"/>
    <property type="molecule type" value="Genomic_DNA"/>
</dbReference>
<reference evidence="1 2" key="1">
    <citation type="submission" date="2019-01" db="EMBL/GenBank/DDBJ databases">
        <title>Vibrio BEI176 sp. nov, a marine bacterium isolated from China: eastern marignal seas.</title>
        <authorList>
            <person name="Li B."/>
        </authorList>
    </citation>
    <scope>NUCLEOTIDE SEQUENCE [LARGE SCALE GENOMIC DNA]</scope>
    <source>
        <strain evidence="1 2">BEI176</strain>
    </source>
</reference>